<dbReference type="EMBL" id="CP000155">
    <property type="protein sequence ID" value="ABC31851.1"/>
    <property type="molecule type" value="Genomic_DNA"/>
</dbReference>
<dbReference type="PANTHER" id="PTHR43134">
    <property type="entry name" value="SIGNAL RECOGNITION PARTICLE RECEPTOR SUBUNIT ALPHA"/>
    <property type="match status" value="1"/>
</dbReference>
<evidence type="ECO:0000256" key="12">
    <source>
        <dbReference type="ARBA" id="ARBA00025337"/>
    </source>
</evidence>
<keyword evidence="9" id="KW-0342">GTP-binding</keyword>
<evidence type="ECO:0000313" key="18">
    <source>
        <dbReference type="Proteomes" id="UP000000238"/>
    </source>
</evidence>
<dbReference type="GO" id="GO:0005525">
    <property type="term" value="F:GTP binding"/>
    <property type="evidence" value="ECO:0007669"/>
    <property type="project" value="UniProtKB-UniRule"/>
</dbReference>
<dbReference type="KEGG" id="hch:HCH_05173"/>
<dbReference type="STRING" id="349521.HCH_05173"/>
<evidence type="ECO:0000256" key="6">
    <source>
        <dbReference type="ARBA" id="ARBA00022741"/>
    </source>
</evidence>
<dbReference type="AlphaFoldDB" id="Q2SBX3"/>
<evidence type="ECO:0000259" key="16">
    <source>
        <dbReference type="SMART" id="SM00962"/>
    </source>
</evidence>
<dbReference type="SMART" id="SM00962">
    <property type="entry name" value="SRP54"/>
    <property type="match status" value="1"/>
</dbReference>
<keyword evidence="17" id="KW-0282">Flagellum</keyword>
<evidence type="ECO:0000256" key="7">
    <source>
        <dbReference type="ARBA" id="ARBA00022795"/>
    </source>
</evidence>
<evidence type="ECO:0000256" key="3">
    <source>
        <dbReference type="ARBA" id="ARBA00014919"/>
    </source>
</evidence>
<evidence type="ECO:0000256" key="9">
    <source>
        <dbReference type="ARBA" id="ARBA00023134"/>
    </source>
</evidence>
<evidence type="ECO:0000256" key="1">
    <source>
        <dbReference type="ARBA" id="ARBA00004413"/>
    </source>
</evidence>
<evidence type="ECO:0000256" key="13">
    <source>
        <dbReference type="NCBIfam" id="TIGR03499"/>
    </source>
</evidence>
<feature type="domain" description="SRP54-type proteins GTP-binding" evidence="16">
    <location>
        <begin position="216"/>
        <end position="408"/>
    </location>
</feature>
<reference evidence="17 18" key="1">
    <citation type="journal article" date="2005" name="Nucleic Acids Res.">
        <title>Genomic blueprint of Hahella chejuensis, a marine microbe producing an algicidal agent.</title>
        <authorList>
            <person name="Jeong H."/>
            <person name="Yim J.H."/>
            <person name="Lee C."/>
            <person name="Choi S.-H."/>
            <person name="Park Y.K."/>
            <person name="Yoon S.H."/>
            <person name="Hur C.-G."/>
            <person name="Kang H.-Y."/>
            <person name="Kim D."/>
            <person name="Lee H.H."/>
            <person name="Park K.H."/>
            <person name="Park S.-H."/>
            <person name="Park H.-S."/>
            <person name="Lee H.K."/>
            <person name="Oh T.K."/>
            <person name="Kim J.F."/>
        </authorList>
    </citation>
    <scope>NUCLEOTIDE SEQUENCE [LARGE SCALE GENOMIC DNA]</scope>
    <source>
        <strain evidence="17 18">KCTC 2396</strain>
    </source>
</reference>
<evidence type="ECO:0000256" key="14">
    <source>
        <dbReference type="SAM" id="MobiDB-lite"/>
    </source>
</evidence>
<evidence type="ECO:0000256" key="10">
    <source>
        <dbReference type="ARBA" id="ARBA00023136"/>
    </source>
</evidence>
<evidence type="ECO:0000259" key="15">
    <source>
        <dbReference type="SMART" id="SM00382"/>
    </source>
</evidence>
<feature type="domain" description="AAA+ ATPase" evidence="15">
    <location>
        <begin position="215"/>
        <end position="336"/>
    </location>
</feature>
<dbReference type="NCBIfam" id="TIGR03499">
    <property type="entry name" value="FlhF"/>
    <property type="match status" value="1"/>
</dbReference>
<dbReference type="HOGENOM" id="CLU_009301_11_5_6"/>
<dbReference type="GO" id="GO:0006614">
    <property type="term" value="P:SRP-dependent cotranslational protein targeting to membrane"/>
    <property type="evidence" value="ECO:0007669"/>
    <property type="project" value="UniProtKB-UniRule"/>
</dbReference>
<evidence type="ECO:0000256" key="11">
    <source>
        <dbReference type="ARBA" id="ARBA00023225"/>
    </source>
</evidence>
<dbReference type="InterPro" id="IPR003593">
    <property type="entry name" value="AAA+_ATPase"/>
</dbReference>
<keyword evidence="6" id="KW-0547">Nucleotide-binding</keyword>
<keyword evidence="18" id="KW-1185">Reference proteome</keyword>
<protein>
    <recommendedName>
        <fullName evidence="3 13">Flagellar biosynthesis protein FlhF</fullName>
    </recommendedName>
</protein>
<dbReference type="GO" id="GO:0015031">
    <property type="term" value="P:protein transport"/>
    <property type="evidence" value="ECO:0007669"/>
    <property type="project" value="UniProtKB-KW"/>
</dbReference>
<evidence type="ECO:0000256" key="4">
    <source>
        <dbReference type="ARBA" id="ARBA00022448"/>
    </source>
</evidence>
<feature type="region of interest" description="Disordered" evidence="14">
    <location>
        <begin position="48"/>
        <end position="75"/>
    </location>
</feature>
<proteinExistence type="inferred from homology"/>
<evidence type="ECO:0000256" key="8">
    <source>
        <dbReference type="ARBA" id="ARBA00022927"/>
    </source>
</evidence>
<dbReference type="GO" id="GO:0003924">
    <property type="term" value="F:GTPase activity"/>
    <property type="evidence" value="ECO:0007669"/>
    <property type="project" value="UniProtKB-UniRule"/>
</dbReference>
<evidence type="ECO:0000256" key="5">
    <source>
        <dbReference type="ARBA" id="ARBA00022475"/>
    </source>
</evidence>
<dbReference type="GO" id="GO:0044781">
    <property type="term" value="P:bacterial-type flagellum organization"/>
    <property type="evidence" value="ECO:0007669"/>
    <property type="project" value="UniProtKB-UniRule"/>
</dbReference>
<dbReference type="Gene3D" id="1.20.120.1380">
    <property type="entry name" value="Flagellar FlhF biosynthesis protein, N domain"/>
    <property type="match status" value="1"/>
</dbReference>
<dbReference type="Proteomes" id="UP000000238">
    <property type="component" value="Chromosome"/>
</dbReference>
<dbReference type="PANTHER" id="PTHR43134:SF3">
    <property type="entry name" value="FLAGELLAR BIOSYNTHESIS PROTEIN FLHF"/>
    <property type="match status" value="1"/>
</dbReference>
<keyword evidence="7" id="KW-1005">Bacterial flagellum biogenesis</keyword>
<keyword evidence="10" id="KW-0472">Membrane</keyword>
<dbReference type="Gene3D" id="3.40.50.300">
    <property type="entry name" value="P-loop containing nucleotide triphosphate hydrolases"/>
    <property type="match status" value="1"/>
</dbReference>
<dbReference type="Pfam" id="PF00448">
    <property type="entry name" value="SRP54"/>
    <property type="match status" value="1"/>
</dbReference>
<keyword evidence="5" id="KW-1003">Cell membrane</keyword>
<dbReference type="InterPro" id="IPR027417">
    <property type="entry name" value="P-loop_NTPase"/>
</dbReference>
<dbReference type="GO" id="GO:0005886">
    <property type="term" value="C:plasma membrane"/>
    <property type="evidence" value="ECO:0007669"/>
    <property type="project" value="UniProtKB-SubCell"/>
</dbReference>
<comment type="similarity">
    <text evidence="2">Belongs to the GTP-binding SRP family.</text>
</comment>
<accession>Q2SBX3</accession>
<comment type="function">
    <text evidence="12">Necessary for flagellar biosynthesis. May be involved in translocation of the flagellum.</text>
</comment>
<name>Q2SBX3_HAHCH</name>
<keyword evidence="11" id="KW-1006">Bacterial flagellum protein export</keyword>
<gene>
    <name evidence="17" type="ordered locus">HCH_05173</name>
</gene>
<dbReference type="InterPro" id="IPR020006">
    <property type="entry name" value="FlhF"/>
</dbReference>
<dbReference type="SMART" id="SM00382">
    <property type="entry name" value="AAA"/>
    <property type="match status" value="1"/>
</dbReference>
<evidence type="ECO:0000313" key="17">
    <source>
        <dbReference type="EMBL" id="ABC31851.1"/>
    </source>
</evidence>
<dbReference type="InterPro" id="IPR000897">
    <property type="entry name" value="SRP54_GTPase_dom"/>
</dbReference>
<dbReference type="FunFam" id="3.40.50.300:FF:000695">
    <property type="entry name" value="Flagellar biosynthesis regulator FlhF"/>
    <property type="match status" value="1"/>
</dbReference>
<comment type="subcellular location">
    <subcellularLocation>
        <location evidence="1">Cell membrane</location>
        <topology evidence="1">Peripheral membrane protein</topology>
        <orientation evidence="1">Cytoplasmic side</orientation>
    </subcellularLocation>
</comment>
<dbReference type="GO" id="GO:0005047">
    <property type="term" value="F:signal recognition particle binding"/>
    <property type="evidence" value="ECO:0007669"/>
    <property type="project" value="TreeGrafter"/>
</dbReference>
<dbReference type="OrthoDB" id="9778554at2"/>
<dbReference type="SUPFAM" id="SSF52540">
    <property type="entry name" value="P-loop containing nucleoside triphosphate hydrolases"/>
    <property type="match status" value="1"/>
</dbReference>
<dbReference type="RefSeq" id="WP_011398916.1">
    <property type="nucleotide sequence ID" value="NC_007645.1"/>
</dbReference>
<organism evidence="17 18">
    <name type="scientific">Hahella chejuensis (strain KCTC 2396)</name>
    <dbReference type="NCBI Taxonomy" id="349521"/>
    <lineage>
        <taxon>Bacteria</taxon>
        <taxon>Pseudomonadati</taxon>
        <taxon>Pseudomonadota</taxon>
        <taxon>Gammaproteobacteria</taxon>
        <taxon>Oceanospirillales</taxon>
        <taxon>Hahellaceae</taxon>
        <taxon>Hahella</taxon>
    </lineage>
</organism>
<keyword evidence="4" id="KW-0813">Transport</keyword>
<keyword evidence="17" id="KW-0966">Cell projection</keyword>
<dbReference type="CDD" id="cd17873">
    <property type="entry name" value="FlhF"/>
    <property type="match status" value="1"/>
</dbReference>
<dbReference type="InterPro" id="IPR047040">
    <property type="entry name" value="FlhF__GTPase_dom"/>
</dbReference>
<keyword evidence="8" id="KW-0653">Protein transport</keyword>
<keyword evidence="17" id="KW-0969">Cilium</keyword>
<dbReference type="eggNOG" id="COG1419">
    <property type="taxonomic scope" value="Bacteria"/>
</dbReference>
<evidence type="ECO:0000256" key="2">
    <source>
        <dbReference type="ARBA" id="ARBA00008531"/>
    </source>
</evidence>
<sequence>MKVKRFFAASMQQALKDIREDLGADAVILSTSKTGDGVEVICALDYNEDDQRSSMPEQEGARPTPSAVARETADRHRRLEDEMLRVRERLETLKDNARPKADPTPAFAAVEQATTASRQIGAGEQETSRMLAEMREEIMQLKSIMRQPVVAARPEENPAHRELIERLQEMGVFRELQSALTAKTDPRKGAQEQWRNLMARLAHGLKAENEELIHQRGVCALLGPTGSGKTTTLAKLAARFVVHYGAEKLALITTDRFRVASQQQLQSFGRLLNVPVYVVDEENSLDDLLDRLANKRLVLVDTAGLTPQDPNWERQQKDLKVTRHRIRNYLVLSAVNQPQVMKSTYHYYKMLELSGCIMTKLDEAFSLGEVLSMAILNRLPVAYVTDGQKIPDDIHPAKAHALVARADALWRRTRRETEQTNNTTRFAAELVV</sequence>